<protein>
    <submittedName>
        <fullName evidence="14">Uncharacterized protein</fullName>
    </submittedName>
</protein>
<dbReference type="GO" id="GO:0042612">
    <property type="term" value="C:MHC class I protein complex"/>
    <property type="evidence" value="ECO:0007669"/>
    <property type="project" value="UniProtKB-KW"/>
</dbReference>
<feature type="region of interest" description="Disordered" evidence="11">
    <location>
        <begin position="337"/>
        <end position="368"/>
    </location>
</feature>
<evidence type="ECO:0000313" key="15">
    <source>
        <dbReference type="Proteomes" id="UP000694553"/>
    </source>
</evidence>
<evidence type="ECO:0000256" key="7">
    <source>
        <dbReference type="ARBA" id="ARBA00023136"/>
    </source>
</evidence>
<dbReference type="PROSITE" id="PS50835">
    <property type="entry name" value="IG_LIKE"/>
    <property type="match status" value="1"/>
</dbReference>
<evidence type="ECO:0000256" key="10">
    <source>
        <dbReference type="RuleBase" id="RU004439"/>
    </source>
</evidence>
<dbReference type="InterPro" id="IPR011162">
    <property type="entry name" value="MHC_I/II-like_Ag-recog"/>
</dbReference>
<feature type="compositionally biased region" description="Basic and acidic residues" evidence="11">
    <location>
        <begin position="357"/>
        <end position="368"/>
    </location>
</feature>
<keyword evidence="9" id="KW-0325">Glycoprotein</keyword>
<evidence type="ECO:0000256" key="12">
    <source>
        <dbReference type="SAM" id="Phobius"/>
    </source>
</evidence>
<accession>A0A8C3DJI9</accession>
<comment type="subcellular location">
    <subcellularLocation>
        <location evidence="1">Membrane</location>
        <topology evidence="1">Single-pass type I membrane protein</topology>
    </subcellularLocation>
</comment>
<dbReference type="GO" id="GO:0009897">
    <property type="term" value="C:external side of plasma membrane"/>
    <property type="evidence" value="ECO:0007669"/>
    <property type="project" value="TreeGrafter"/>
</dbReference>
<dbReference type="PANTHER" id="PTHR16675">
    <property type="entry name" value="MHC CLASS I-RELATED"/>
    <property type="match status" value="1"/>
</dbReference>
<dbReference type="Gene3D" id="3.30.500.10">
    <property type="entry name" value="MHC class I-like antigen recognition-like"/>
    <property type="match status" value="1"/>
</dbReference>
<dbReference type="OMA" id="EGSCMEW"/>
<keyword evidence="7 12" id="KW-0472">Membrane</keyword>
<dbReference type="SUPFAM" id="SSF54452">
    <property type="entry name" value="MHC antigen-recognition domain"/>
    <property type="match status" value="1"/>
</dbReference>
<keyword evidence="3 12" id="KW-0812">Transmembrane</keyword>
<evidence type="ECO:0000256" key="13">
    <source>
        <dbReference type="SAM" id="SignalP"/>
    </source>
</evidence>
<evidence type="ECO:0000256" key="4">
    <source>
        <dbReference type="ARBA" id="ARBA00022729"/>
    </source>
</evidence>
<dbReference type="SUPFAM" id="SSF48726">
    <property type="entry name" value="Immunoglobulin"/>
    <property type="match status" value="1"/>
</dbReference>
<keyword evidence="15" id="KW-1185">Reference proteome</keyword>
<evidence type="ECO:0000256" key="8">
    <source>
        <dbReference type="ARBA" id="ARBA00023157"/>
    </source>
</evidence>
<keyword evidence="6 12" id="KW-1133">Transmembrane helix</keyword>
<dbReference type="InterPro" id="IPR001039">
    <property type="entry name" value="MHC_I_a_a1/a2"/>
</dbReference>
<evidence type="ECO:0000313" key="14">
    <source>
        <dbReference type="Ensembl" id="ENSCMUP00000007894.2"/>
    </source>
</evidence>
<dbReference type="PROSITE" id="PS00290">
    <property type="entry name" value="IG_MHC"/>
    <property type="match status" value="1"/>
</dbReference>
<name>A0A8C3DJI9_CORMO</name>
<dbReference type="GO" id="GO:0005615">
    <property type="term" value="C:extracellular space"/>
    <property type="evidence" value="ECO:0007669"/>
    <property type="project" value="TreeGrafter"/>
</dbReference>
<dbReference type="AlphaFoldDB" id="A0A8C3DJI9"/>
<gene>
    <name evidence="14" type="primary">LOC116436903</name>
</gene>
<organism evidence="14 15">
    <name type="scientific">Corvus moneduloides</name>
    <name type="common">New Caledonian crow</name>
    <dbReference type="NCBI Taxonomy" id="1196302"/>
    <lineage>
        <taxon>Eukaryota</taxon>
        <taxon>Metazoa</taxon>
        <taxon>Chordata</taxon>
        <taxon>Craniata</taxon>
        <taxon>Vertebrata</taxon>
        <taxon>Euteleostomi</taxon>
        <taxon>Archelosauria</taxon>
        <taxon>Archosauria</taxon>
        <taxon>Dinosauria</taxon>
        <taxon>Saurischia</taxon>
        <taxon>Theropoda</taxon>
        <taxon>Coelurosauria</taxon>
        <taxon>Aves</taxon>
        <taxon>Neognathae</taxon>
        <taxon>Neoaves</taxon>
        <taxon>Telluraves</taxon>
        <taxon>Australaves</taxon>
        <taxon>Passeriformes</taxon>
        <taxon>Corvoidea</taxon>
        <taxon>Corvidae</taxon>
        <taxon>Corvus</taxon>
    </lineage>
</organism>
<sequence length="428" mass="47117">MAPAPDLGVLLGLLGLLGAPGGATKVLHSLRYLHVAVSEPGPGVPQFVSVGFLDGIPFWRYDSERGRMEPQTPWMEEGPEPGYWDGQTEICKGNQHTDAIDLETLRARYNQSGGLHTLQYIYGCDLLSDGSVHGSFRYGYDGRDFLSFEPGSQSFVVADGTAQVTRRLRNSDGFTVERQKNYLKHICPEELRKYVRYGRQALEHKEPPDVHVSGKEEFGTLILSCHVYGFYPRPIAVSWMKGDEIRDQETEWGGVVPNSDGTFHTWARIEARPEEWEQYRCRVEHSGMPEPGIFTWEPESGRNLTLVVAVFVIAAIVILIPLVGFIVWKLQSGRRQNHGYSPPAGKDMGTNGSSAGTERDWGGIPEGDRVRMDGARSGGMDGAGLGGMDGAGLRQCSGLQCILLPSPSAVEIRWGSVSLPPPPRLSFC</sequence>
<dbReference type="GO" id="GO:0006955">
    <property type="term" value="P:immune response"/>
    <property type="evidence" value="ECO:0007669"/>
    <property type="project" value="TreeGrafter"/>
</dbReference>
<reference evidence="14" key="3">
    <citation type="submission" date="2025-09" db="UniProtKB">
        <authorList>
            <consortium name="Ensembl"/>
        </authorList>
    </citation>
    <scope>IDENTIFICATION</scope>
</reference>
<dbReference type="InterPro" id="IPR007110">
    <property type="entry name" value="Ig-like_dom"/>
</dbReference>
<keyword evidence="2" id="KW-0490">MHC I</keyword>
<dbReference type="SMART" id="SM00407">
    <property type="entry name" value="IGc1"/>
    <property type="match status" value="1"/>
</dbReference>
<evidence type="ECO:0000256" key="11">
    <source>
        <dbReference type="SAM" id="MobiDB-lite"/>
    </source>
</evidence>
<dbReference type="PRINTS" id="PR01638">
    <property type="entry name" value="MHCCLASSI"/>
</dbReference>
<dbReference type="Pfam" id="PF07654">
    <property type="entry name" value="C1-set"/>
    <property type="match status" value="1"/>
</dbReference>
<dbReference type="PANTHER" id="PTHR16675:SF242">
    <property type="entry name" value="MAJOR HISTOCOMPATIBILITY COMPLEX CLASS I-RELATED GENE PROTEIN"/>
    <property type="match status" value="1"/>
</dbReference>
<dbReference type="InterPro" id="IPR003597">
    <property type="entry name" value="Ig_C1-set"/>
</dbReference>
<dbReference type="InterPro" id="IPR013783">
    <property type="entry name" value="Ig-like_fold"/>
</dbReference>
<evidence type="ECO:0000256" key="9">
    <source>
        <dbReference type="ARBA" id="ARBA00023180"/>
    </source>
</evidence>
<evidence type="ECO:0000256" key="6">
    <source>
        <dbReference type="ARBA" id="ARBA00022989"/>
    </source>
</evidence>
<dbReference type="InterPro" id="IPR036179">
    <property type="entry name" value="Ig-like_dom_sf"/>
</dbReference>
<keyword evidence="8" id="KW-1015">Disulfide bond</keyword>
<dbReference type="InterPro" id="IPR037055">
    <property type="entry name" value="MHC_I-like_Ag-recog_sf"/>
</dbReference>
<dbReference type="FunFam" id="3.30.500.10:FF:000001">
    <property type="entry name" value="H-2 class I histocompatibility antigen, alpha chain"/>
    <property type="match status" value="1"/>
</dbReference>
<evidence type="ECO:0000256" key="3">
    <source>
        <dbReference type="ARBA" id="ARBA00022692"/>
    </source>
</evidence>
<feature type="transmembrane region" description="Helical" evidence="12">
    <location>
        <begin position="304"/>
        <end position="328"/>
    </location>
</feature>
<dbReference type="Ensembl" id="ENSCMUT00000008518.2">
    <property type="protein sequence ID" value="ENSCMUP00000007894.2"/>
    <property type="gene ID" value="ENSCMUG00000018849.1"/>
</dbReference>
<accession>A0A8U7NMK3</accession>
<feature type="chain" id="PRO_5043568602" evidence="13">
    <location>
        <begin position="24"/>
        <end position="428"/>
    </location>
</feature>
<dbReference type="Gene3D" id="2.60.40.10">
    <property type="entry name" value="Immunoglobulins"/>
    <property type="match status" value="1"/>
</dbReference>
<dbReference type="InterPro" id="IPR003006">
    <property type="entry name" value="Ig/MHC_CS"/>
</dbReference>
<dbReference type="FunFam" id="2.60.40.10:FF:000204">
    <property type="entry name" value="Major histocompatibility complex, class I-related protein"/>
    <property type="match status" value="1"/>
</dbReference>
<dbReference type="GO" id="GO:0002474">
    <property type="term" value="P:antigen processing and presentation of peptide antigen via MHC class I"/>
    <property type="evidence" value="ECO:0007669"/>
    <property type="project" value="UniProtKB-KW"/>
</dbReference>
<dbReference type="InterPro" id="IPR050208">
    <property type="entry name" value="MHC_class-I_related"/>
</dbReference>
<comment type="similarity">
    <text evidence="10">Belongs to the MHC class I family.</text>
</comment>
<evidence type="ECO:0000256" key="1">
    <source>
        <dbReference type="ARBA" id="ARBA00004479"/>
    </source>
</evidence>
<evidence type="ECO:0000256" key="5">
    <source>
        <dbReference type="ARBA" id="ARBA00022859"/>
    </source>
</evidence>
<dbReference type="Proteomes" id="UP000694553">
    <property type="component" value="Unassembled WGS sequence"/>
</dbReference>
<keyword evidence="5" id="KW-0391">Immunity</keyword>
<keyword evidence="4 13" id="KW-0732">Signal</keyword>
<proteinExistence type="inferred from homology"/>
<reference evidence="15" key="1">
    <citation type="submission" date="2019-10" db="EMBL/GenBank/DDBJ databases">
        <title>Corvus moneduloides (New Caledonian crow) genome, bCorMon1, primary haplotype.</title>
        <authorList>
            <person name="Rutz C."/>
            <person name="Fungtammasan C."/>
            <person name="Mountcastle J."/>
            <person name="Formenti G."/>
            <person name="Chow W."/>
            <person name="Howe K."/>
            <person name="Steele M.P."/>
            <person name="Fernandes J."/>
            <person name="Gilbert M.T.P."/>
            <person name="Fedrigo O."/>
            <person name="Jarvis E.D."/>
            <person name="Gemmell N."/>
        </authorList>
    </citation>
    <scope>NUCLEOTIDE SEQUENCE [LARGE SCALE GENOMIC DNA]</scope>
</reference>
<dbReference type="Pfam" id="PF00129">
    <property type="entry name" value="MHC_I"/>
    <property type="match status" value="1"/>
</dbReference>
<dbReference type="InterPro" id="IPR011161">
    <property type="entry name" value="MHC_I-like_Ag-recog"/>
</dbReference>
<feature type="signal peptide" evidence="13">
    <location>
        <begin position="1"/>
        <end position="23"/>
    </location>
</feature>
<evidence type="ECO:0000256" key="2">
    <source>
        <dbReference type="ARBA" id="ARBA00022451"/>
    </source>
</evidence>
<reference evidence="14" key="2">
    <citation type="submission" date="2025-08" db="UniProtKB">
        <authorList>
            <consortium name="Ensembl"/>
        </authorList>
    </citation>
    <scope>IDENTIFICATION</scope>
</reference>